<sequence length="97" mass="10968">MLKELSTIMAGEFKEDVSQHKGDVDIDEKGKISNRDGEMDIDECYNHGTFSENNRLVENIRKIVLDLKSLGFTSMLKDAYASVIFLLLNLNILSDIT</sequence>
<proteinExistence type="predicted"/>
<comment type="caution">
    <text evidence="1">The sequence shown here is derived from an EMBL/GenBank/DDBJ whole genome shotgun (WGS) entry which is preliminary data.</text>
</comment>
<name>A0AAD7PNA6_QUISA</name>
<dbReference type="KEGG" id="qsa:O6P43_017145"/>
<dbReference type="AlphaFoldDB" id="A0AAD7PNA6"/>
<keyword evidence="2" id="KW-1185">Reference proteome</keyword>
<evidence type="ECO:0000313" key="1">
    <source>
        <dbReference type="EMBL" id="KAJ7961843.1"/>
    </source>
</evidence>
<reference evidence="1" key="1">
    <citation type="journal article" date="2023" name="Science">
        <title>Elucidation of the pathway for biosynthesis of saponin adjuvants from the soapbark tree.</title>
        <authorList>
            <person name="Reed J."/>
            <person name="Orme A."/>
            <person name="El-Demerdash A."/>
            <person name="Owen C."/>
            <person name="Martin L.B.B."/>
            <person name="Misra R.C."/>
            <person name="Kikuchi S."/>
            <person name="Rejzek M."/>
            <person name="Martin A.C."/>
            <person name="Harkess A."/>
            <person name="Leebens-Mack J."/>
            <person name="Louveau T."/>
            <person name="Stephenson M.J."/>
            <person name="Osbourn A."/>
        </authorList>
    </citation>
    <scope>NUCLEOTIDE SEQUENCE</scope>
    <source>
        <strain evidence="1">S10</strain>
    </source>
</reference>
<accession>A0AAD7PNA6</accession>
<organism evidence="1 2">
    <name type="scientific">Quillaja saponaria</name>
    <name type="common">Soap bark tree</name>
    <dbReference type="NCBI Taxonomy" id="32244"/>
    <lineage>
        <taxon>Eukaryota</taxon>
        <taxon>Viridiplantae</taxon>
        <taxon>Streptophyta</taxon>
        <taxon>Embryophyta</taxon>
        <taxon>Tracheophyta</taxon>
        <taxon>Spermatophyta</taxon>
        <taxon>Magnoliopsida</taxon>
        <taxon>eudicotyledons</taxon>
        <taxon>Gunneridae</taxon>
        <taxon>Pentapetalae</taxon>
        <taxon>rosids</taxon>
        <taxon>fabids</taxon>
        <taxon>Fabales</taxon>
        <taxon>Quillajaceae</taxon>
        <taxon>Quillaja</taxon>
    </lineage>
</organism>
<dbReference type="EMBL" id="JARAOO010000007">
    <property type="protein sequence ID" value="KAJ7961843.1"/>
    <property type="molecule type" value="Genomic_DNA"/>
</dbReference>
<dbReference type="Proteomes" id="UP001163823">
    <property type="component" value="Chromosome 7"/>
</dbReference>
<evidence type="ECO:0000313" key="2">
    <source>
        <dbReference type="Proteomes" id="UP001163823"/>
    </source>
</evidence>
<gene>
    <name evidence="1" type="ORF">O6P43_017145</name>
</gene>
<protein>
    <submittedName>
        <fullName evidence="1">Anaphase promoting complex subunit 2</fullName>
    </submittedName>
</protein>